<evidence type="ECO:0000256" key="1">
    <source>
        <dbReference type="SAM" id="Phobius"/>
    </source>
</evidence>
<evidence type="ECO:0000313" key="3">
    <source>
        <dbReference type="Proteomes" id="UP000243579"/>
    </source>
</evidence>
<comment type="caution">
    <text evidence="2">The sequence shown here is derived from an EMBL/GenBank/DDBJ whole genome shotgun (WGS) entry which is preliminary data.</text>
</comment>
<keyword evidence="1" id="KW-0472">Membrane</keyword>
<keyword evidence="1" id="KW-0812">Transmembrane</keyword>
<dbReference type="EMBL" id="JNBR01000555">
    <property type="protein sequence ID" value="OQR91131.1"/>
    <property type="molecule type" value="Genomic_DNA"/>
</dbReference>
<keyword evidence="3" id="KW-1185">Reference proteome</keyword>
<name>A0A1V9YZK1_ACHHY</name>
<proteinExistence type="predicted"/>
<organism evidence="2 3">
    <name type="scientific">Achlya hypogyna</name>
    <name type="common">Oomycete</name>
    <name type="synonym">Protoachlya hypogyna</name>
    <dbReference type="NCBI Taxonomy" id="1202772"/>
    <lineage>
        <taxon>Eukaryota</taxon>
        <taxon>Sar</taxon>
        <taxon>Stramenopiles</taxon>
        <taxon>Oomycota</taxon>
        <taxon>Saprolegniomycetes</taxon>
        <taxon>Saprolegniales</taxon>
        <taxon>Achlyaceae</taxon>
        <taxon>Achlya</taxon>
    </lineage>
</organism>
<sequence length="162" mass="17960">MQHAPKHEALHRAIWGGAAAGPAPLSISRQYVVVGLRVLLLLATAAYDDAWTTDAVKATGIAMALYVCAFFLFSRRQLPLYIRLVFFLTLLSLFADVGRPLVQLRHRDSMNWVQVSLFTATVATACYGVVVNVFILYKIVVQSSTNKAHKRLQKTAQAKKQS</sequence>
<keyword evidence="1" id="KW-1133">Transmembrane helix</keyword>
<protein>
    <recommendedName>
        <fullName evidence="4">Transmembrane protein</fullName>
    </recommendedName>
</protein>
<reference evidence="2 3" key="1">
    <citation type="journal article" date="2014" name="Genome Biol. Evol.">
        <title>The secreted proteins of Achlya hypogyna and Thraustotheca clavata identify the ancestral oomycete secretome and reveal gene acquisitions by horizontal gene transfer.</title>
        <authorList>
            <person name="Misner I."/>
            <person name="Blouin N."/>
            <person name="Leonard G."/>
            <person name="Richards T.A."/>
            <person name="Lane C.E."/>
        </authorList>
    </citation>
    <scope>NUCLEOTIDE SEQUENCE [LARGE SCALE GENOMIC DNA]</scope>
    <source>
        <strain evidence="2 3">ATCC 48635</strain>
    </source>
</reference>
<feature type="transmembrane region" description="Helical" evidence="1">
    <location>
        <begin position="55"/>
        <end position="73"/>
    </location>
</feature>
<feature type="transmembrane region" description="Helical" evidence="1">
    <location>
        <begin position="117"/>
        <end position="141"/>
    </location>
</feature>
<dbReference type="Proteomes" id="UP000243579">
    <property type="component" value="Unassembled WGS sequence"/>
</dbReference>
<dbReference type="AlphaFoldDB" id="A0A1V9YZK1"/>
<feature type="transmembrane region" description="Helical" evidence="1">
    <location>
        <begin position="80"/>
        <end position="97"/>
    </location>
</feature>
<evidence type="ECO:0000313" key="2">
    <source>
        <dbReference type="EMBL" id="OQR91131.1"/>
    </source>
</evidence>
<gene>
    <name evidence="2" type="ORF">ACHHYP_04961</name>
</gene>
<dbReference type="OrthoDB" id="77604at2759"/>
<evidence type="ECO:0008006" key="4">
    <source>
        <dbReference type="Google" id="ProtNLM"/>
    </source>
</evidence>
<accession>A0A1V9YZK1</accession>